<comment type="caution">
    <text evidence="1">The sequence shown here is derived from an EMBL/GenBank/DDBJ whole genome shotgun (WGS) entry which is preliminary data.</text>
</comment>
<proteinExistence type="predicted"/>
<dbReference type="PANTHER" id="PTHR38886:SF1">
    <property type="entry name" value="NACHT-NTPASE AND P-LOOP NTPASES N-TERMINAL DOMAIN-CONTAINING PROTEIN"/>
    <property type="match status" value="1"/>
</dbReference>
<keyword evidence="1" id="KW-0647">Proteasome</keyword>
<sequence length="723" mass="78743">MVFAVSFGDAYTMGKIAFRIGQAFTKGKKSAPSEFREVESQLYSLSAALNAFSNARRDNDKAAPLIVDRTQLPANVPAHFADNQDIILGMLASCSETLTHLEGLVAKYSVITAPTDAGQPRIKRWNKELLSSWRRVQWTTEGGTLTDLKSNLTIQTNSLNLILGVVVNSQADRLQTDMDHISTMIGDIHEWYVDNLKGRAGAGTGAPGGAAGGVANAPTFGVAAAATFGTVATPGGPAAGEGQAAAPPKPLYFELHEQTGQRSKELCLKVSLSQKVSGAYYSSSLRNNQLFTCGCPKAAEDAHRSAVEAYGLSPLSFAARIAGAERSWLLYKVSNRVTDQLTSLVVKGVPPEVMHDFEELLVHGLSVLQTRQMLRRSMSTMLAHASDMDADNPKANILDLVRQVSSQSSCTSTKGRTAADNAQSNATTLHKSISSVKFSSGTVHYPRDNIDFVQILHYKSIELSRILDEAILPQSAFEENRRAEIIITYGKPDPAAKTTPVDNTVRTIVQIFSHSEVQHKGGEDVVFIKNVECTGYDASDTPRPPATATVTLEFASADAAAGWYKELDAIRMDLFVIDLQYPREDERVLVKLQAQDVHTERMHITDADIMILQNSQTERFRLVVRSKTGYSVLSQELNTDFFQTLATRNSPDYSALSFEVYMNAAGKRVVKQCPRGFSHLFFSDNKIEQVFTMGLAAVGGPVTQQHQIEGPTTPTPMEGVVQG</sequence>
<dbReference type="GO" id="GO:0000502">
    <property type="term" value="C:proteasome complex"/>
    <property type="evidence" value="ECO:0007669"/>
    <property type="project" value="UniProtKB-KW"/>
</dbReference>
<gene>
    <name evidence="1" type="ORF">O9K51_04027</name>
</gene>
<dbReference type="PANTHER" id="PTHR38886">
    <property type="entry name" value="SESA DOMAIN-CONTAINING PROTEIN"/>
    <property type="match status" value="1"/>
</dbReference>
<name>A0AB34FUQ2_9HYPO</name>
<dbReference type="Proteomes" id="UP001163105">
    <property type="component" value="Unassembled WGS sequence"/>
</dbReference>
<organism evidence="1 2">
    <name type="scientific">Purpureocillium lavendulum</name>
    <dbReference type="NCBI Taxonomy" id="1247861"/>
    <lineage>
        <taxon>Eukaryota</taxon>
        <taxon>Fungi</taxon>
        <taxon>Dikarya</taxon>
        <taxon>Ascomycota</taxon>
        <taxon>Pezizomycotina</taxon>
        <taxon>Sordariomycetes</taxon>
        <taxon>Hypocreomycetidae</taxon>
        <taxon>Hypocreales</taxon>
        <taxon>Ophiocordycipitaceae</taxon>
        <taxon>Purpureocillium</taxon>
    </lineage>
</organism>
<evidence type="ECO:0000313" key="2">
    <source>
        <dbReference type="Proteomes" id="UP001163105"/>
    </source>
</evidence>
<accession>A0AB34FUQ2</accession>
<keyword evidence="2" id="KW-1185">Reference proteome</keyword>
<dbReference type="AlphaFoldDB" id="A0AB34FUQ2"/>
<reference evidence="1" key="1">
    <citation type="submission" date="2023-01" db="EMBL/GenBank/DDBJ databases">
        <title>The growth and conidiation of Purpureocillium lavendulum are regulated by nitrogen source and histone H3K14 acetylation.</title>
        <authorList>
            <person name="Tang P."/>
            <person name="Han J."/>
            <person name="Zhang C."/>
            <person name="Tang P."/>
            <person name="Qi F."/>
            <person name="Zhang K."/>
            <person name="Liang L."/>
        </authorList>
    </citation>
    <scope>NUCLEOTIDE SEQUENCE</scope>
    <source>
        <strain evidence="1">YMF1.00683</strain>
    </source>
</reference>
<protein>
    <submittedName>
        <fullName evidence="1">26S proteasome regulatory subunit rpn11</fullName>
    </submittedName>
</protein>
<evidence type="ECO:0000313" key="1">
    <source>
        <dbReference type="EMBL" id="KAJ6442852.1"/>
    </source>
</evidence>
<dbReference type="EMBL" id="JAQHRD010000003">
    <property type="protein sequence ID" value="KAJ6442852.1"/>
    <property type="molecule type" value="Genomic_DNA"/>
</dbReference>